<evidence type="ECO:0000256" key="2">
    <source>
        <dbReference type="ARBA" id="ARBA00022801"/>
    </source>
</evidence>
<dbReference type="OrthoDB" id="9804290at2"/>
<dbReference type="GO" id="GO:0003887">
    <property type="term" value="F:DNA-directed DNA polymerase activity"/>
    <property type="evidence" value="ECO:0007669"/>
    <property type="project" value="InterPro"/>
</dbReference>
<dbReference type="Proteomes" id="UP000279909">
    <property type="component" value="Unassembled WGS sequence"/>
</dbReference>
<dbReference type="FunFam" id="3.30.420.10:FF:000045">
    <property type="entry name" value="3'-5' exonuclease DinG"/>
    <property type="match status" value="1"/>
</dbReference>
<keyword evidence="1" id="KW-0540">Nuclease</keyword>
<dbReference type="SMART" id="SM00479">
    <property type="entry name" value="EXOIII"/>
    <property type="match status" value="1"/>
</dbReference>
<dbReference type="NCBIfam" id="TIGR00573">
    <property type="entry name" value="dnaq"/>
    <property type="match status" value="1"/>
</dbReference>
<feature type="domain" description="Exonuclease" evidence="4">
    <location>
        <begin position="55"/>
        <end position="224"/>
    </location>
</feature>
<dbReference type="RefSeq" id="WP_122972722.1">
    <property type="nucleotide sequence ID" value="NZ_RHLQ01000034.1"/>
</dbReference>
<evidence type="ECO:0000313" key="5">
    <source>
        <dbReference type="EMBL" id="RNC97944.1"/>
    </source>
</evidence>
<dbReference type="GO" id="GO:0008408">
    <property type="term" value="F:3'-5' exonuclease activity"/>
    <property type="evidence" value="ECO:0007669"/>
    <property type="project" value="TreeGrafter"/>
</dbReference>
<name>A0A3M8H6T6_9BACI</name>
<dbReference type="InterPro" id="IPR013520">
    <property type="entry name" value="Ribonucl_H"/>
</dbReference>
<dbReference type="SUPFAM" id="SSF53098">
    <property type="entry name" value="Ribonuclease H-like"/>
    <property type="match status" value="1"/>
</dbReference>
<dbReference type="GO" id="GO:0006260">
    <property type="term" value="P:DNA replication"/>
    <property type="evidence" value="ECO:0007669"/>
    <property type="project" value="InterPro"/>
</dbReference>
<organism evidence="5 6">
    <name type="scientific">Lysinibacillus halotolerans</name>
    <dbReference type="NCBI Taxonomy" id="1368476"/>
    <lineage>
        <taxon>Bacteria</taxon>
        <taxon>Bacillati</taxon>
        <taxon>Bacillota</taxon>
        <taxon>Bacilli</taxon>
        <taxon>Bacillales</taxon>
        <taxon>Bacillaceae</taxon>
        <taxon>Lysinibacillus</taxon>
    </lineage>
</organism>
<sequence length="241" mass="27499">MAFEPFMQLLRGIQGRRAHGGIGGIQNSQQMAYLRHLQKEMNKENAMNVPLNQLPVVVFDMETTGFSPEKGDSILSIGAIKMQGSRILEGQEFYSLIHFDQKIPEEIVQLTGITNDDVISAPPLADVFIRFFQFIEGSTLVAHHANHERSFMQYTSSKLFKTPFKHRIVDTSFLYKIIEPNFHHVSLEQLCVHHQIPVINRHNALGDAKMTAKLWSLYVEKVLEIGCETLNDVYNHFAKMS</sequence>
<dbReference type="PANTHER" id="PTHR30231">
    <property type="entry name" value="DNA POLYMERASE III SUBUNIT EPSILON"/>
    <property type="match status" value="1"/>
</dbReference>
<dbReference type="GO" id="GO:0005829">
    <property type="term" value="C:cytosol"/>
    <property type="evidence" value="ECO:0007669"/>
    <property type="project" value="TreeGrafter"/>
</dbReference>
<accession>A0A3M8H6T6</accession>
<evidence type="ECO:0000256" key="1">
    <source>
        <dbReference type="ARBA" id="ARBA00022722"/>
    </source>
</evidence>
<dbReference type="GO" id="GO:0003677">
    <property type="term" value="F:DNA binding"/>
    <property type="evidence" value="ECO:0007669"/>
    <property type="project" value="InterPro"/>
</dbReference>
<dbReference type="Pfam" id="PF00929">
    <property type="entry name" value="RNase_T"/>
    <property type="match status" value="1"/>
</dbReference>
<dbReference type="InterPro" id="IPR036397">
    <property type="entry name" value="RNaseH_sf"/>
</dbReference>
<evidence type="ECO:0000256" key="3">
    <source>
        <dbReference type="ARBA" id="ARBA00022839"/>
    </source>
</evidence>
<dbReference type="NCBIfam" id="NF005836">
    <property type="entry name" value="PRK07740.1"/>
    <property type="match status" value="1"/>
</dbReference>
<dbReference type="InterPro" id="IPR012337">
    <property type="entry name" value="RNaseH-like_sf"/>
</dbReference>
<protein>
    <submittedName>
        <fullName evidence="5">3'-5' exonuclease</fullName>
    </submittedName>
</protein>
<evidence type="ECO:0000313" key="6">
    <source>
        <dbReference type="Proteomes" id="UP000279909"/>
    </source>
</evidence>
<comment type="caution">
    <text evidence="5">The sequence shown here is derived from an EMBL/GenBank/DDBJ whole genome shotgun (WGS) entry which is preliminary data.</text>
</comment>
<keyword evidence="6" id="KW-1185">Reference proteome</keyword>
<dbReference type="Gene3D" id="3.30.420.10">
    <property type="entry name" value="Ribonuclease H-like superfamily/Ribonuclease H"/>
    <property type="match status" value="1"/>
</dbReference>
<evidence type="ECO:0000259" key="4">
    <source>
        <dbReference type="SMART" id="SM00479"/>
    </source>
</evidence>
<reference evidence="5 6" key="1">
    <citation type="journal article" date="2014" name="Int. J. Syst. Evol. Microbiol.">
        <title>Lysinibacillus halotolerans sp. nov., isolated from saline-alkaline soil.</title>
        <authorList>
            <person name="Kong D."/>
            <person name="Wang Y."/>
            <person name="Zhao B."/>
            <person name="Li Y."/>
            <person name="Song J."/>
            <person name="Zhai Y."/>
            <person name="Zhang C."/>
            <person name="Wang H."/>
            <person name="Chen X."/>
            <person name="Zhao B."/>
            <person name="Ruan Z."/>
        </authorList>
    </citation>
    <scope>NUCLEOTIDE SEQUENCE [LARGE SCALE GENOMIC DNA]</scope>
    <source>
        <strain evidence="5 6">MCCC 1A12703</strain>
    </source>
</reference>
<gene>
    <name evidence="5" type="ORF">EC501_12925</name>
</gene>
<dbReference type="AlphaFoldDB" id="A0A3M8H6T6"/>
<keyword evidence="2" id="KW-0378">Hydrolase</keyword>
<keyword evidence="3 5" id="KW-0269">Exonuclease</keyword>
<dbReference type="EMBL" id="RHLQ01000034">
    <property type="protein sequence ID" value="RNC97944.1"/>
    <property type="molecule type" value="Genomic_DNA"/>
</dbReference>
<dbReference type="CDD" id="cd06127">
    <property type="entry name" value="DEDDh"/>
    <property type="match status" value="1"/>
</dbReference>
<proteinExistence type="predicted"/>
<dbReference type="InterPro" id="IPR006054">
    <property type="entry name" value="DnaQ"/>
</dbReference>
<dbReference type="PANTHER" id="PTHR30231:SF4">
    <property type="entry name" value="PROTEIN NEN2"/>
    <property type="match status" value="1"/>
</dbReference>